<proteinExistence type="predicted"/>
<organism evidence="2">
    <name type="scientific">human gut metagenome</name>
    <dbReference type="NCBI Taxonomy" id="408170"/>
    <lineage>
        <taxon>unclassified sequences</taxon>
        <taxon>metagenomes</taxon>
        <taxon>organismal metagenomes</taxon>
    </lineage>
</organism>
<dbReference type="EMBL" id="AJWZ01005206">
    <property type="protein sequence ID" value="EKC63222.1"/>
    <property type="molecule type" value="Genomic_DNA"/>
</dbReference>
<dbReference type="Pfam" id="PF00395">
    <property type="entry name" value="SLH"/>
    <property type="match status" value="1"/>
</dbReference>
<evidence type="ECO:0000313" key="2">
    <source>
        <dbReference type="EMBL" id="EKC63222.1"/>
    </source>
</evidence>
<gene>
    <name evidence="2" type="ORF">OBE_07575</name>
</gene>
<feature type="non-terminal residue" evidence="2">
    <location>
        <position position="93"/>
    </location>
</feature>
<dbReference type="PROSITE" id="PS51272">
    <property type="entry name" value="SLH"/>
    <property type="match status" value="1"/>
</dbReference>
<feature type="domain" description="SLH" evidence="1">
    <location>
        <begin position="13"/>
        <end position="76"/>
    </location>
</feature>
<reference evidence="2" key="1">
    <citation type="journal article" date="2013" name="Environ. Microbiol.">
        <title>Microbiota from the distal guts of lean and obese adolescents exhibit partial functional redundancy besides clear differences in community structure.</title>
        <authorList>
            <person name="Ferrer M."/>
            <person name="Ruiz A."/>
            <person name="Lanza F."/>
            <person name="Haange S.B."/>
            <person name="Oberbach A."/>
            <person name="Till H."/>
            <person name="Bargiela R."/>
            <person name="Campoy C."/>
            <person name="Segura M.T."/>
            <person name="Richter M."/>
            <person name="von Bergen M."/>
            <person name="Seifert J."/>
            <person name="Suarez A."/>
        </authorList>
    </citation>
    <scope>NUCLEOTIDE SEQUENCE</scope>
</reference>
<dbReference type="InterPro" id="IPR001119">
    <property type="entry name" value="SLH_dom"/>
</dbReference>
<dbReference type="AlphaFoldDB" id="K1SR90"/>
<comment type="caution">
    <text evidence="2">The sequence shown here is derived from an EMBL/GenBank/DDBJ whole genome shotgun (WGS) entry which is preliminary data.</text>
</comment>
<name>K1SR90_9ZZZZ</name>
<sequence>MHRIAGAPDAAGTNMPFRDVPAGAYYAQPVLWAYHAGVVNGCGADTFCPTQAISRQDLTVILYRYACLAGIADAAQSENVLSGFADAGTCQRL</sequence>
<evidence type="ECO:0000259" key="1">
    <source>
        <dbReference type="PROSITE" id="PS51272"/>
    </source>
</evidence>
<accession>K1SR90</accession>
<protein>
    <submittedName>
        <fullName evidence="2">Amylopullulanase</fullName>
    </submittedName>
</protein>